<dbReference type="InterPro" id="IPR023346">
    <property type="entry name" value="Lysozyme-like_dom_sf"/>
</dbReference>
<evidence type="ECO:0000259" key="3">
    <source>
        <dbReference type="Pfam" id="PF01464"/>
    </source>
</evidence>
<keyword evidence="2" id="KW-0732">Signal</keyword>
<dbReference type="Pfam" id="PF01464">
    <property type="entry name" value="SLT"/>
    <property type="match status" value="1"/>
</dbReference>
<dbReference type="InterPro" id="IPR008939">
    <property type="entry name" value="Lytic_TGlycosylase_superhlx_U"/>
</dbReference>
<feature type="domain" description="Lytic transglycosylase superhelical linker" evidence="4">
    <location>
        <begin position="397"/>
        <end position="460"/>
    </location>
</feature>
<gene>
    <name evidence="5" type="ORF">ThidrDRAFT_3833</name>
</gene>
<dbReference type="InterPro" id="IPR012289">
    <property type="entry name" value="Lytic_TGlycosylase_superhlx_L"/>
</dbReference>
<dbReference type="Gene3D" id="1.25.20.10">
    <property type="entry name" value="Bacterial muramidases"/>
    <property type="match status" value="1"/>
</dbReference>
<dbReference type="PANTHER" id="PTHR37423:SF5">
    <property type="entry name" value="SOLUBLE LYTIC MUREIN TRANSGLYCOSYLASE"/>
    <property type="match status" value="1"/>
</dbReference>
<evidence type="ECO:0000259" key="4">
    <source>
        <dbReference type="Pfam" id="PF14718"/>
    </source>
</evidence>
<dbReference type="RefSeq" id="WP_007042546.1">
    <property type="nucleotide sequence ID" value="NZ_AFWT01000039.1"/>
</dbReference>
<dbReference type="STRING" id="765913.ThidrDRAFT_3833"/>
<sequence>MLPLVLACVSIFVVGLARADQRQDFLAAESALKRGDRVEFARLSDTLKTYPLYPYLRFAELTRDLDDASDADIESFLHAYPDTQLAERLRRAYLARLAKAERWSDYARVYRSEDSVARQCLYLRALVETGRMAQTRSEIDRLWGFGESRPSECDPVFAAWRDAGWLTPERIRGRLTLAMGAGSRGLVRYLGGFLPDAEQAWPQQWLEVDRDPRRILDPAWSPTERASSVPILVQGILRLVKSSPRDAARAIDRWRALLDADPAPAASAYAAVGRALASQGDRLGLLYWDHLVATTSNLSQQEARLRAAVALRAWDWLAKWVSRMPDSEIKRDRWLYWQARADEQLGRTEAALAGFRQAARQRSLWGFLAADRVGATYNLSHRPTPAEPERIRRILLSPAYRRISELERLGRETDIRREWRTLTADMDDADLMAASFIADVRRWHDQAVFTLARTGYWDDLELRFPLEYREEVMDQSWQVGIEPDWIFAILRQESVFARTVASPVGAIGLMQLMPETAREVAASLELDAPSRWDLVDPSLNIVLGSTYLSQMRDRFGHPALATAAYNAGPRRVSQWLPESCMDADLWIMEIPFAETRGYVERVLTYRIIYAARLGLDIRRASDLLRPIPGVAFRRDSSR</sequence>
<dbReference type="GO" id="GO:0004553">
    <property type="term" value="F:hydrolase activity, hydrolyzing O-glycosyl compounds"/>
    <property type="evidence" value="ECO:0007669"/>
    <property type="project" value="InterPro"/>
</dbReference>
<dbReference type="GO" id="GO:0042597">
    <property type="term" value="C:periplasmic space"/>
    <property type="evidence" value="ECO:0007669"/>
    <property type="project" value="InterPro"/>
</dbReference>
<dbReference type="PANTHER" id="PTHR37423">
    <property type="entry name" value="SOLUBLE LYTIC MUREIN TRANSGLYCOSYLASE-RELATED"/>
    <property type="match status" value="1"/>
</dbReference>
<dbReference type="Proteomes" id="UP000004200">
    <property type="component" value="Unassembled WGS sequence"/>
</dbReference>
<dbReference type="eggNOG" id="COG0741">
    <property type="taxonomic scope" value="Bacteria"/>
</dbReference>
<accession>G2E6C0</accession>
<evidence type="ECO:0000256" key="1">
    <source>
        <dbReference type="ARBA" id="ARBA00007734"/>
    </source>
</evidence>
<dbReference type="SUPFAM" id="SSF53955">
    <property type="entry name" value="Lysozyme-like"/>
    <property type="match status" value="1"/>
</dbReference>
<comment type="caution">
    <text evidence="5">The sequence shown here is derived from an EMBL/GenBank/DDBJ whole genome shotgun (WGS) entry which is preliminary data.</text>
</comment>
<dbReference type="InterPro" id="IPR008258">
    <property type="entry name" value="Transglycosylase_SLT_dom_1"/>
</dbReference>
<evidence type="ECO:0000256" key="2">
    <source>
        <dbReference type="ARBA" id="ARBA00022729"/>
    </source>
</evidence>
<organism evidence="5 6">
    <name type="scientific">Thiorhodococcus drewsii AZ1</name>
    <dbReference type="NCBI Taxonomy" id="765913"/>
    <lineage>
        <taxon>Bacteria</taxon>
        <taxon>Pseudomonadati</taxon>
        <taxon>Pseudomonadota</taxon>
        <taxon>Gammaproteobacteria</taxon>
        <taxon>Chromatiales</taxon>
        <taxon>Chromatiaceae</taxon>
        <taxon>Thiorhodococcus</taxon>
    </lineage>
</organism>
<dbReference type="OrthoDB" id="92254at2"/>
<proteinExistence type="inferred from homology"/>
<dbReference type="Gene3D" id="1.10.530.10">
    <property type="match status" value="1"/>
</dbReference>
<feature type="domain" description="Transglycosylase SLT" evidence="3">
    <location>
        <begin position="476"/>
        <end position="576"/>
    </location>
</feature>
<dbReference type="AlphaFoldDB" id="G2E6C0"/>
<name>G2E6C0_9GAMM</name>
<dbReference type="SUPFAM" id="SSF48435">
    <property type="entry name" value="Bacterial muramidases"/>
    <property type="match status" value="1"/>
</dbReference>
<keyword evidence="6" id="KW-1185">Reference proteome</keyword>
<dbReference type="PATRIC" id="fig|765913.3.peg.3901"/>
<comment type="similarity">
    <text evidence="1">Belongs to the transglycosylase Slt family.</text>
</comment>
<protein>
    <submittedName>
        <fullName evidence="5">Lytic transglycosylase catalytic</fullName>
    </submittedName>
</protein>
<dbReference type="Gene3D" id="1.10.1240.20">
    <property type="entry name" value="Lytic transglycosylase, superhelical linker domain"/>
    <property type="match status" value="1"/>
</dbReference>
<reference evidence="5 6" key="1">
    <citation type="submission" date="2011-06" db="EMBL/GenBank/DDBJ databases">
        <title>The draft genome of Thiorhodococcus drewsii AZ1.</title>
        <authorList>
            <consortium name="US DOE Joint Genome Institute (JGI-PGF)"/>
            <person name="Lucas S."/>
            <person name="Han J."/>
            <person name="Lapidus A."/>
            <person name="Cheng J.-F."/>
            <person name="Goodwin L."/>
            <person name="Pitluck S."/>
            <person name="Peters L."/>
            <person name="Land M.L."/>
            <person name="Hauser L."/>
            <person name="Vogl K."/>
            <person name="Liu Z."/>
            <person name="Imhoff J."/>
            <person name="Thiel V."/>
            <person name="Frigaard N.-U."/>
            <person name="Bryant D.A."/>
            <person name="Woyke T.J."/>
        </authorList>
    </citation>
    <scope>NUCLEOTIDE SEQUENCE [LARGE SCALE GENOMIC DNA]</scope>
    <source>
        <strain evidence="5 6">AZ1</strain>
    </source>
</reference>
<evidence type="ECO:0000313" key="5">
    <source>
        <dbReference type="EMBL" id="EGV28378.1"/>
    </source>
</evidence>
<dbReference type="Pfam" id="PF14718">
    <property type="entry name" value="SLT_L"/>
    <property type="match status" value="1"/>
</dbReference>
<evidence type="ECO:0000313" key="6">
    <source>
        <dbReference type="Proteomes" id="UP000004200"/>
    </source>
</evidence>
<dbReference type="EMBL" id="AFWT01000039">
    <property type="protein sequence ID" value="EGV28378.1"/>
    <property type="molecule type" value="Genomic_DNA"/>
</dbReference>
<dbReference type="CDD" id="cd13401">
    <property type="entry name" value="Slt70-like"/>
    <property type="match status" value="1"/>
</dbReference>
<dbReference type="InterPro" id="IPR037061">
    <property type="entry name" value="Lytic_TGlycoase_superhlx_L_sf"/>
</dbReference>